<dbReference type="PRINTS" id="PR00008">
    <property type="entry name" value="DAGPEDOMAIN"/>
</dbReference>
<accession>A0A8T3DBE6</accession>
<dbReference type="GO" id="GO:0008270">
    <property type="term" value="F:zinc ion binding"/>
    <property type="evidence" value="ECO:0007669"/>
    <property type="project" value="UniProtKB-KW"/>
</dbReference>
<feature type="domain" description="Phorbol-ester/DAG-type" evidence="3">
    <location>
        <begin position="72"/>
        <end position="122"/>
    </location>
</feature>
<dbReference type="InterPro" id="IPR002219">
    <property type="entry name" value="PKC_DAG/PE"/>
</dbReference>
<dbReference type="GO" id="GO:0005829">
    <property type="term" value="C:cytosol"/>
    <property type="evidence" value="ECO:0007669"/>
    <property type="project" value="TreeGrafter"/>
</dbReference>
<dbReference type="AlphaFoldDB" id="A0A8T3DBE6"/>
<name>A0A8T3DBE6_9TELE</name>
<dbReference type="GO" id="GO:0007200">
    <property type="term" value="P:phospholipase C-activating G protein-coupled receptor signaling pathway"/>
    <property type="evidence" value="ECO:0007669"/>
    <property type="project" value="TreeGrafter"/>
</dbReference>
<evidence type="ECO:0000259" key="3">
    <source>
        <dbReference type="PROSITE" id="PS50081"/>
    </source>
</evidence>
<proteinExistence type="predicted"/>
<protein>
    <recommendedName>
        <fullName evidence="3">Phorbol-ester/DAG-type domain-containing protein</fullName>
    </recommendedName>
</protein>
<dbReference type="GO" id="GO:0016020">
    <property type="term" value="C:membrane"/>
    <property type="evidence" value="ECO:0007669"/>
    <property type="project" value="UniProtKB-SubCell"/>
</dbReference>
<dbReference type="OrthoDB" id="74314at2759"/>
<dbReference type="InterPro" id="IPR020454">
    <property type="entry name" value="DAG/PE-bd"/>
</dbReference>
<dbReference type="PANTHER" id="PTHR22968">
    <property type="entry name" value="PROTEIN KINASE C, MU"/>
    <property type="match status" value="1"/>
</dbReference>
<dbReference type="GO" id="GO:0035556">
    <property type="term" value="P:intracellular signal transduction"/>
    <property type="evidence" value="ECO:0007669"/>
    <property type="project" value="TreeGrafter"/>
</dbReference>
<keyword evidence="2" id="KW-0862">Zinc</keyword>
<evidence type="ECO:0000256" key="2">
    <source>
        <dbReference type="ARBA" id="ARBA00022833"/>
    </source>
</evidence>
<gene>
    <name evidence="4" type="ORF">AGOR_G00138350</name>
</gene>
<evidence type="ECO:0000256" key="1">
    <source>
        <dbReference type="ARBA" id="ARBA00022723"/>
    </source>
</evidence>
<reference evidence="4" key="1">
    <citation type="submission" date="2021-01" db="EMBL/GenBank/DDBJ databases">
        <authorList>
            <person name="Zahm M."/>
            <person name="Roques C."/>
            <person name="Cabau C."/>
            <person name="Klopp C."/>
            <person name="Donnadieu C."/>
            <person name="Jouanno E."/>
            <person name="Lampietro C."/>
            <person name="Louis A."/>
            <person name="Herpin A."/>
            <person name="Echchiki A."/>
            <person name="Berthelot C."/>
            <person name="Parey E."/>
            <person name="Roest-Crollius H."/>
            <person name="Braasch I."/>
            <person name="Postlethwait J."/>
            <person name="Bobe J."/>
            <person name="Montfort J."/>
            <person name="Bouchez O."/>
            <person name="Begum T."/>
            <person name="Mejri S."/>
            <person name="Adams A."/>
            <person name="Chen W.-J."/>
            <person name="Guiguen Y."/>
        </authorList>
    </citation>
    <scope>NUCLEOTIDE SEQUENCE</scope>
    <source>
        <tissue evidence="4">Blood</tissue>
    </source>
</reference>
<dbReference type="Gene3D" id="3.30.60.20">
    <property type="match status" value="1"/>
</dbReference>
<dbReference type="GO" id="GO:0004674">
    <property type="term" value="F:protein serine/threonine kinase activity"/>
    <property type="evidence" value="ECO:0007669"/>
    <property type="project" value="UniProtKB-KW"/>
</dbReference>
<dbReference type="EMBL" id="JAERUA010000012">
    <property type="protein sequence ID" value="KAI1892907.1"/>
    <property type="molecule type" value="Genomic_DNA"/>
</dbReference>
<dbReference type="Pfam" id="PF00130">
    <property type="entry name" value="C1_1"/>
    <property type="match status" value="1"/>
</dbReference>
<keyword evidence="1" id="KW-0479">Metal-binding</keyword>
<dbReference type="PANTHER" id="PTHR22968:SF14">
    <property type="entry name" value="PROTEIN KINASE C"/>
    <property type="match status" value="1"/>
</dbReference>
<evidence type="ECO:0000313" key="4">
    <source>
        <dbReference type="EMBL" id="KAI1892907.1"/>
    </source>
</evidence>
<dbReference type="PROSITE" id="PS50081">
    <property type="entry name" value="ZF_DAG_PE_2"/>
    <property type="match status" value="1"/>
</dbReference>
<sequence length="190" mass="21512">MSRGELIELQELTLDDRIELTTPPAPRTPRLERVNALRISPGKVPELLSRVRIIRLLGDSMDPRLTDETGEGHDFQPCTHAQPTWCDLCGDFIWGLYKQSLRCTNCRFTCHYRCRALIQLDCSSRRNSFTDQSDTVEDTIETDTNVFRALHLFTGTTRPVPRDSKGWHGPACPVASHQFSFIALSPLCPA</sequence>
<keyword evidence="5" id="KW-1185">Reference proteome</keyword>
<dbReference type="InterPro" id="IPR046349">
    <property type="entry name" value="C1-like_sf"/>
</dbReference>
<dbReference type="CDD" id="cd20885">
    <property type="entry name" value="C1_RASSF1"/>
    <property type="match status" value="1"/>
</dbReference>
<dbReference type="SMART" id="SM00109">
    <property type="entry name" value="C1"/>
    <property type="match status" value="1"/>
</dbReference>
<organism evidence="4 5">
    <name type="scientific">Albula goreensis</name>
    <dbReference type="NCBI Taxonomy" id="1534307"/>
    <lineage>
        <taxon>Eukaryota</taxon>
        <taxon>Metazoa</taxon>
        <taxon>Chordata</taxon>
        <taxon>Craniata</taxon>
        <taxon>Vertebrata</taxon>
        <taxon>Euteleostomi</taxon>
        <taxon>Actinopterygii</taxon>
        <taxon>Neopterygii</taxon>
        <taxon>Teleostei</taxon>
        <taxon>Albuliformes</taxon>
        <taxon>Albulidae</taxon>
        <taxon>Albula</taxon>
    </lineage>
</organism>
<comment type="caution">
    <text evidence="4">The sequence shown here is derived from an EMBL/GenBank/DDBJ whole genome shotgun (WGS) entry which is preliminary data.</text>
</comment>
<dbReference type="SUPFAM" id="SSF57889">
    <property type="entry name" value="Cysteine-rich domain"/>
    <property type="match status" value="1"/>
</dbReference>
<evidence type="ECO:0000313" key="5">
    <source>
        <dbReference type="Proteomes" id="UP000829720"/>
    </source>
</evidence>
<dbReference type="PROSITE" id="PS00479">
    <property type="entry name" value="ZF_DAG_PE_1"/>
    <property type="match status" value="1"/>
</dbReference>
<dbReference type="Proteomes" id="UP000829720">
    <property type="component" value="Unassembled WGS sequence"/>
</dbReference>